<keyword evidence="3" id="KW-0472">Membrane</keyword>
<gene>
    <name evidence="5" type="ORF">AAEO56_14085</name>
</gene>
<dbReference type="InterPro" id="IPR018990">
    <property type="entry name" value="Prot_inh_I42_chagasin"/>
</dbReference>
<evidence type="ECO:0000259" key="4">
    <source>
        <dbReference type="Pfam" id="PF09394"/>
    </source>
</evidence>
<dbReference type="SUPFAM" id="SSF141066">
    <property type="entry name" value="ICP-like"/>
    <property type="match status" value="1"/>
</dbReference>
<dbReference type="GO" id="GO:0030414">
    <property type="term" value="F:peptidase inhibitor activity"/>
    <property type="evidence" value="ECO:0007669"/>
    <property type="project" value="UniProtKB-KW"/>
</dbReference>
<keyword evidence="3" id="KW-1133">Transmembrane helix</keyword>
<proteinExistence type="predicted"/>
<dbReference type="RefSeq" id="WP_341697712.1">
    <property type="nucleotide sequence ID" value="NZ_JBBYHR010000008.1"/>
</dbReference>
<dbReference type="Gene3D" id="2.60.40.2020">
    <property type="match status" value="1"/>
</dbReference>
<keyword evidence="6" id="KW-1185">Reference proteome</keyword>
<keyword evidence="2" id="KW-0789">Thiol protease inhibitor</keyword>
<dbReference type="Proteomes" id="UP001464555">
    <property type="component" value="Unassembled WGS sequence"/>
</dbReference>
<feature type="transmembrane region" description="Helical" evidence="3">
    <location>
        <begin position="6"/>
        <end position="24"/>
    </location>
</feature>
<keyword evidence="1 5" id="KW-0646">Protease inhibitor</keyword>
<reference evidence="5 6" key="1">
    <citation type="submission" date="2024-04" db="EMBL/GenBank/DDBJ databases">
        <title>Flavobacterium sp. DGU11 16S ribosomal RNA gene Genome sequencing and assembly.</title>
        <authorList>
            <person name="Park S."/>
        </authorList>
    </citation>
    <scope>NUCLEOTIDE SEQUENCE [LARGE SCALE GENOMIC DNA]</scope>
    <source>
        <strain evidence="5 6">DGU11</strain>
    </source>
</reference>
<sequence>MRIKPIRVIVFIATLIITLAMLWYTDGKGHYKKGENGNLSVEVGDTFIIKLDENGSTGSGNCWLTNIKVVKLKSAEFTSNSKADGAGGVTTYTFEAIAKGIDTLKVANCPLAHDNKKCSDYNEKNTKPDNVFVVRVME</sequence>
<dbReference type="InterPro" id="IPR036331">
    <property type="entry name" value="Chagasin-like_sf"/>
</dbReference>
<organism evidence="5 6">
    <name type="scientific">Flavobacterium arundinis</name>
    <dbReference type="NCBI Taxonomy" id="3139143"/>
    <lineage>
        <taxon>Bacteria</taxon>
        <taxon>Pseudomonadati</taxon>
        <taxon>Bacteroidota</taxon>
        <taxon>Flavobacteriia</taxon>
        <taxon>Flavobacteriales</taxon>
        <taxon>Flavobacteriaceae</taxon>
        <taxon>Flavobacterium</taxon>
    </lineage>
</organism>
<name>A0ABU9HZ24_9FLAO</name>
<evidence type="ECO:0000313" key="5">
    <source>
        <dbReference type="EMBL" id="MEL1245399.1"/>
    </source>
</evidence>
<evidence type="ECO:0000313" key="6">
    <source>
        <dbReference type="Proteomes" id="UP001464555"/>
    </source>
</evidence>
<protein>
    <submittedName>
        <fullName evidence="5">Protease inhibitor I42 family protein</fullName>
    </submittedName>
</protein>
<keyword evidence="3" id="KW-0812">Transmembrane</keyword>
<dbReference type="Pfam" id="PF09394">
    <property type="entry name" value="Inhibitor_I42"/>
    <property type="match status" value="1"/>
</dbReference>
<feature type="domain" description="Proteinase inhibitor I42 chagasin" evidence="4">
    <location>
        <begin position="41"/>
        <end position="109"/>
    </location>
</feature>
<evidence type="ECO:0000256" key="2">
    <source>
        <dbReference type="ARBA" id="ARBA00022704"/>
    </source>
</evidence>
<comment type="caution">
    <text evidence="5">The sequence shown here is derived from an EMBL/GenBank/DDBJ whole genome shotgun (WGS) entry which is preliminary data.</text>
</comment>
<dbReference type="EMBL" id="JBBYHR010000008">
    <property type="protein sequence ID" value="MEL1245399.1"/>
    <property type="molecule type" value="Genomic_DNA"/>
</dbReference>
<accession>A0ABU9HZ24</accession>
<evidence type="ECO:0000256" key="3">
    <source>
        <dbReference type="SAM" id="Phobius"/>
    </source>
</evidence>
<evidence type="ECO:0000256" key="1">
    <source>
        <dbReference type="ARBA" id="ARBA00022690"/>
    </source>
</evidence>